<organism evidence="1 2">
    <name type="scientific">Ganoderma sinense ZZ0214-1</name>
    <dbReference type="NCBI Taxonomy" id="1077348"/>
    <lineage>
        <taxon>Eukaryota</taxon>
        <taxon>Fungi</taxon>
        <taxon>Dikarya</taxon>
        <taxon>Basidiomycota</taxon>
        <taxon>Agaricomycotina</taxon>
        <taxon>Agaricomycetes</taxon>
        <taxon>Polyporales</taxon>
        <taxon>Polyporaceae</taxon>
        <taxon>Ganoderma</taxon>
    </lineage>
</organism>
<reference evidence="1 2" key="1">
    <citation type="journal article" date="2015" name="Sci. Rep.">
        <title>Chromosome-level genome map provides insights into diverse defense mechanisms in the medicinal fungus Ganoderma sinense.</title>
        <authorList>
            <person name="Zhu Y."/>
            <person name="Xu J."/>
            <person name="Sun C."/>
            <person name="Zhou S."/>
            <person name="Xu H."/>
            <person name="Nelson D.R."/>
            <person name="Qian J."/>
            <person name="Song J."/>
            <person name="Luo H."/>
            <person name="Xiang L."/>
            <person name="Li Y."/>
            <person name="Xu Z."/>
            <person name="Ji A."/>
            <person name="Wang L."/>
            <person name="Lu S."/>
            <person name="Hayward A."/>
            <person name="Sun W."/>
            <person name="Li X."/>
            <person name="Schwartz D.C."/>
            <person name="Wang Y."/>
            <person name="Chen S."/>
        </authorList>
    </citation>
    <scope>NUCLEOTIDE SEQUENCE [LARGE SCALE GENOMIC DNA]</scope>
    <source>
        <strain evidence="1 2">ZZ0214-1</strain>
    </source>
</reference>
<name>A0A2G8S863_9APHY</name>
<dbReference type="STRING" id="1077348.A0A2G8S863"/>
<sequence>MPLPGLQVVYGTEPSQAPKDRILEHSNQSDSINNQFGGSYVWLVPAFTTDASQALTGFNIAIQPDADPSLKNLADGTQGDFRYLILDQSLMPEAEPVTDVVLLRLGSEMTDRPAKWDGNTGNINKGRGGTYLYLLWKTA</sequence>
<comment type="caution">
    <text evidence="1">The sequence shown here is derived from an EMBL/GenBank/DDBJ whole genome shotgun (WGS) entry which is preliminary data.</text>
</comment>
<evidence type="ECO:0000313" key="2">
    <source>
        <dbReference type="Proteomes" id="UP000230002"/>
    </source>
</evidence>
<dbReference type="Proteomes" id="UP000230002">
    <property type="component" value="Unassembled WGS sequence"/>
</dbReference>
<dbReference type="Gene3D" id="2.100.10.50">
    <property type="match status" value="1"/>
</dbReference>
<dbReference type="AlphaFoldDB" id="A0A2G8S863"/>
<protein>
    <submittedName>
        <fullName evidence="1">Uncharacterized protein</fullName>
    </submittedName>
</protein>
<accession>A0A2G8S863</accession>
<evidence type="ECO:0000313" key="1">
    <source>
        <dbReference type="EMBL" id="PIL29718.1"/>
    </source>
</evidence>
<gene>
    <name evidence="1" type="ORF">GSI_08156</name>
</gene>
<proteinExistence type="predicted"/>
<dbReference type="OrthoDB" id="1046782at2759"/>
<keyword evidence="2" id="KW-1185">Reference proteome</keyword>
<dbReference type="EMBL" id="AYKW01000019">
    <property type="protein sequence ID" value="PIL29718.1"/>
    <property type="molecule type" value="Genomic_DNA"/>
</dbReference>